<keyword evidence="2" id="KW-1185">Reference proteome</keyword>
<dbReference type="Proteomes" id="UP001055879">
    <property type="component" value="Linkage Group LG13"/>
</dbReference>
<name>A0ACB8Y8P4_ARCLA</name>
<reference evidence="1 2" key="2">
    <citation type="journal article" date="2022" name="Mol. Ecol. Resour.">
        <title>The genomes of chicory, endive, great burdock and yacon provide insights into Asteraceae paleo-polyploidization history and plant inulin production.</title>
        <authorList>
            <person name="Fan W."/>
            <person name="Wang S."/>
            <person name="Wang H."/>
            <person name="Wang A."/>
            <person name="Jiang F."/>
            <person name="Liu H."/>
            <person name="Zhao H."/>
            <person name="Xu D."/>
            <person name="Zhang Y."/>
        </authorList>
    </citation>
    <scope>NUCLEOTIDE SEQUENCE [LARGE SCALE GENOMIC DNA]</scope>
    <source>
        <strain evidence="2">cv. Niubang</strain>
    </source>
</reference>
<protein>
    <submittedName>
        <fullName evidence="1">Uncharacterized protein</fullName>
    </submittedName>
</protein>
<evidence type="ECO:0000313" key="2">
    <source>
        <dbReference type="Proteomes" id="UP001055879"/>
    </source>
</evidence>
<reference evidence="2" key="1">
    <citation type="journal article" date="2022" name="Mol. Ecol. Resour.">
        <title>The genomes of chicory, endive, great burdock and yacon provide insights into Asteraceae palaeo-polyploidization history and plant inulin production.</title>
        <authorList>
            <person name="Fan W."/>
            <person name="Wang S."/>
            <person name="Wang H."/>
            <person name="Wang A."/>
            <person name="Jiang F."/>
            <person name="Liu H."/>
            <person name="Zhao H."/>
            <person name="Xu D."/>
            <person name="Zhang Y."/>
        </authorList>
    </citation>
    <scope>NUCLEOTIDE SEQUENCE [LARGE SCALE GENOMIC DNA]</scope>
    <source>
        <strain evidence="2">cv. Niubang</strain>
    </source>
</reference>
<dbReference type="EMBL" id="CM042059">
    <property type="protein sequence ID" value="KAI3681201.1"/>
    <property type="molecule type" value="Genomic_DNA"/>
</dbReference>
<accession>A0ACB8Y8P4</accession>
<sequence>MDRWDSSILASSSHLHQQNHSPDQNIIKISSAHTSSSNSSSSTTGASTVEHQPSTTITAGHSSGSCRNPYTVDNLHHRYSSTYTRKGIRVPHPSLIHDDHLHKPKPSAIDYLHPNTTARRRTSLLTLDRSTHDTSAHHRVSIAPRSHYRELTGKSTTTPPQNRHHHRFPYKV</sequence>
<evidence type="ECO:0000313" key="1">
    <source>
        <dbReference type="EMBL" id="KAI3681201.1"/>
    </source>
</evidence>
<gene>
    <name evidence="1" type="ORF">L6452_35986</name>
</gene>
<organism evidence="1 2">
    <name type="scientific">Arctium lappa</name>
    <name type="common">Greater burdock</name>
    <name type="synonym">Lappa major</name>
    <dbReference type="NCBI Taxonomy" id="4217"/>
    <lineage>
        <taxon>Eukaryota</taxon>
        <taxon>Viridiplantae</taxon>
        <taxon>Streptophyta</taxon>
        <taxon>Embryophyta</taxon>
        <taxon>Tracheophyta</taxon>
        <taxon>Spermatophyta</taxon>
        <taxon>Magnoliopsida</taxon>
        <taxon>eudicotyledons</taxon>
        <taxon>Gunneridae</taxon>
        <taxon>Pentapetalae</taxon>
        <taxon>asterids</taxon>
        <taxon>campanulids</taxon>
        <taxon>Asterales</taxon>
        <taxon>Asteraceae</taxon>
        <taxon>Carduoideae</taxon>
        <taxon>Cardueae</taxon>
        <taxon>Arctiinae</taxon>
        <taxon>Arctium</taxon>
    </lineage>
</organism>
<comment type="caution">
    <text evidence="1">The sequence shown here is derived from an EMBL/GenBank/DDBJ whole genome shotgun (WGS) entry which is preliminary data.</text>
</comment>
<proteinExistence type="predicted"/>